<dbReference type="Proteomes" id="UP000054538">
    <property type="component" value="Unassembled WGS sequence"/>
</dbReference>
<reference evidence="2 3" key="1">
    <citation type="submission" date="2014-04" db="EMBL/GenBank/DDBJ databases">
        <authorList>
            <consortium name="DOE Joint Genome Institute"/>
            <person name="Kuo A."/>
            <person name="Kohler A."/>
            <person name="Jargeat P."/>
            <person name="Nagy L.G."/>
            <person name="Floudas D."/>
            <person name="Copeland A."/>
            <person name="Barry K.W."/>
            <person name="Cichocki N."/>
            <person name="Veneault-Fourrey C."/>
            <person name="LaButti K."/>
            <person name="Lindquist E.A."/>
            <person name="Lipzen A."/>
            <person name="Lundell T."/>
            <person name="Morin E."/>
            <person name="Murat C."/>
            <person name="Sun H."/>
            <person name="Tunlid A."/>
            <person name="Henrissat B."/>
            <person name="Grigoriev I.V."/>
            <person name="Hibbett D.S."/>
            <person name="Martin F."/>
            <person name="Nordberg H.P."/>
            <person name="Cantor M.N."/>
            <person name="Hua S.X."/>
        </authorList>
    </citation>
    <scope>NUCLEOTIDE SEQUENCE [LARGE SCALE GENOMIC DNA]</scope>
    <source>
        <strain evidence="2 3">Ve08.2h10</strain>
    </source>
</reference>
<dbReference type="AlphaFoldDB" id="A0A0D0DW77"/>
<keyword evidence="1" id="KW-0812">Transmembrane</keyword>
<dbReference type="InParanoid" id="A0A0D0DW77"/>
<organism evidence="2 3">
    <name type="scientific">Paxillus rubicundulus Ve08.2h10</name>
    <dbReference type="NCBI Taxonomy" id="930991"/>
    <lineage>
        <taxon>Eukaryota</taxon>
        <taxon>Fungi</taxon>
        <taxon>Dikarya</taxon>
        <taxon>Basidiomycota</taxon>
        <taxon>Agaricomycotina</taxon>
        <taxon>Agaricomycetes</taxon>
        <taxon>Agaricomycetidae</taxon>
        <taxon>Boletales</taxon>
        <taxon>Paxilineae</taxon>
        <taxon>Paxillaceae</taxon>
        <taxon>Paxillus</taxon>
    </lineage>
</organism>
<dbReference type="EMBL" id="KN824858">
    <property type="protein sequence ID" value="KIK99478.1"/>
    <property type="molecule type" value="Genomic_DNA"/>
</dbReference>
<reference evidence="3" key="2">
    <citation type="submission" date="2015-01" db="EMBL/GenBank/DDBJ databases">
        <title>Evolutionary Origins and Diversification of the Mycorrhizal Mutualists.</title>
        <authorList>
            <consortium name="DOE Joint Genome Institute"/>
            <consortium name="Mycorrhizal Genomics Consortium"/>
            <person name="Kohler A."/>
            <person name="Kuo A."/>
            <person name="Nagy L.G."/>
            <person name="Floudas D."/>
            <person name="Copeland A."/>
            <person name="Barry K.W."/>
            <person name="Cichocki N."/>
            <person name="Veneault-Fourrey C."/>
            <person name="LaButti K."/>
            <person name="Lindquist E.A."/>
            <person name="Lipzen A."/>
            <person name="Lundell T."/>
            <person name="Morin E."/>
            <person name="Murat C."/>
            <person name="Riley R."/>
            <person name="Ohm R."/>
            <person name="Sun H."/>
            <person name="Tunlid A."/>
            <person name="Henrissat B."/>
            <person name="Grigoriev I.V."/>
            <person name="Hibbett D.S."/>
            <person name="Martin F."/>
        </authorList>
    </citation>
    <scope>NUCLEOTIDE SEQUENCE [LARGE SCALE GENOMIC DNA]</scope>
    <source>
        <strain evidence="3">Ve08.2h10</strain>
    </source>
</reference>
<evidence type="ECO:0000313" key="2">
    <source>
        <dbReference type="EMBL" id="KIK99478.1"/>
    </source>
</evidence>
<dbReference type="HOGENOM" id="CLU_1855918_0_0_1"/>
<keyword evidence="1" id="KW-0472">Membrane</keyword>
<keyword evidence="3" id="KW-1185">Reference proteome</keyword>
<name>A0A0D0DW77_9AGAM</name>
<feature type="transmembrane region" description="Helical" evidence="1">
    <location>
        <begin position="35"/>
        <end position="57"/>
    </location>
</feature>
<sequence length="138" mass="15717">MCQLWHQHYHLHCCQFLPLLLLLIFHVVSQHQLPVIVGLLVPLLSFYAGCIVHLSLLAQISVCPCIQELLYVASCPILFVSHLSIDGIWNPIGHPPQISKGRIGVSNTIQWFHQQIFVPQMGFVDFPQILDLHPQSWP</sequence>
<protein>
    <submittedName>
        <fullName evidence="2">Uncharacterized protein</fullName>
    </submittedName>
</protein>
<accession>A0A0D0DW77</accession>
<gene>
    <name evidence="2" type="ORF">PAXRUDRAFT_512687</name>
</gene>
<keyword evidence="1" id="KW-1133">Transmembrane helix</keyword>
<proteinExistence type="predicted"/>
<evidence type="ECO:0000313" key="3">
    <source>
        <dbReference type="Proteomes" id="UP000054538"/>
    </source>
</evidence>
<feature type="transmembrane region" description="Helical" evidence="1">
    <location>
        <begin position="9"/>
        <end position="29"/>
    </location>
</feature>
<evidence type="ECO:0000256" key="1">
    <source>
        <dbReference type="SAM" id="Phobius"/>
    </source>
</evidence>